<keyword evidence="3" id="KW-1185">Reference proteome</keyword>
<proteinExistence type="predicted"/>
<gene>
    <name evidence="2" type="ORF">BD289DRAFT_433374</name>
</gene>
<accession>A0A2T3A8Q0</accession>
<keyword evidence="1" id="KW-0732">Signal</keyword>
<evidence type="ECO:0000256" key="1">
    <source>
        <dbReference type="SAM" id="SignalP"/>
    </source>
</evidence>
<sequence length="131" mass="13745">MQHQRFSFILTTAGLVLGSPTNHIARQEAEIAPGTYAITCDTSTPLLYGCSGPDFRYACSNGGFQVVLCTGGCTMNNGIPQCGGTVETWFSGLNGSASYNLTHVTAYANVIEGGNNKSVNYNLEASSSASF</sequence>
<dbReference type="AlphaFoldDB" id="A0A2T3A8Q0"/>
<evidence type="ECO:0000313" key="3">
    <source>
        <dbReference type="Proteomes" id="UP000241462"/>
    </source>
</evidence>
<reference evidence="2 3" key="1">
    <citation type="journal article" date="2018" name="Mycol. Prog.">
        <title>Coniella lustricola, a new species from submerged detritus.</title>
        <authorList>
            <person name="Raudabaugh D.B."/>
            <person name="Iturriaga T."/>
            <person name="Carver A."/>
            <person name="Mondo S."/>
            <person name="Pangilinan J."/>
            <person name="Lipzen A."/>
            <person name="He G."/>
            <person name="Amirebrahimi M."/>
            <person name="Grigoriev I.V."/>
            <person name="Miller A.N."/>
        </authorList>
    </citation>
    <scope>NUCLEOTIDE SEQUENCE [LARGE SCALE GENOMIC DNA]</scope>
    <source>
        <strain evidence="2 3">B22-T-1</strain>
    </source>
</reference>
<protein>
    <submittedName>
        <fullName evidence="2">Uncharacterized protein</fullName>
    </submittedName>
</protein>
<feature type="signal peptide" evidence="1">
    <location>
        <begin position="1"/>
        <end position="18"/>
    </location>
</feature>
<dbReference type="InParanoid" id="A0A2T3A8Q0"/>
<dbReference type="EMBL" id="KZ678437">
    <property type="protein sequence ID" value="PSR85783.1"/>
    <property type="molecule type" value="Genomic_DNA"/>
</dbReference>
<name>A0A2T3A8Q0_9PEZI</name>
<feature type="chain" id="PRO_5015710318" evidence="1">
    <location>
        <begin position="19"/>
        <end position="131"/>
    </location>
</feature>
<organism evidence="2 3">
    <name type="scientific">Coniella lustricola</name>
    <dbReference type="NCBI Taxonomy" id="2025994"/>
    <lineage>
        <taxon>Eukaryota</taxon>
        <taxon>Fungi</taxon>
        <taxon>Dikarya</taxon>
        <taxon>Ascomycota</taxon>
        <taxon>Pezizomycotina</taxon>
        <taxon>Sordariomycetes</taxon>
        <taxon>Sordariomycetidae</taxon>
        <taxon>Diaporthales</taxon>
        <taxon>Schizoparmaceae</taxon>
        <taxon>Coniella</taxon>
    </lineage>
</organism>
<dbReference type="Proteomes" id="UP000241462">
    <property type="component" value="Unassembled WGS sequence"/>
</dbReference>
<evidence type="ECO:0000313" key="2">
    <source>
        <dbReference type="EMBL" id="PSR85783.1"/>
    </source>
</evidence>